<reference evidence="4" key="2">
    <citation type="submission" date="2021-09" db="EMBL/GenBank/DDBJ databases">
        <authorList>
            <person name="Gilroy R."/>
        </authorList>
    </citation>
    <scope>NUCLEOTIDE SEQUENCE</scope>
    <source>
        <strain evidence="4">CHK121-7720</strain>
    </source>
</reference>
<dbReference type="PROSITE" id="PS51725">
    <property type="entry name" value="ABM"/>
    <property type="match status" value="1"/>
</dbReference>
<dbReference type="Gene3D" id="3.20.20.140">
    <property type="entry name" value="Metal-dependent hydrolases"/>
    <property type="match status" value="1"/>
</dbReference>
<dbReference type="InterPro" id="IPR032466">
    <property type="entry name" value="Metal_Hydrolase"/>
</dbReference>
<dbReference type="EMBL" id="DYUD01000011">
    <property type="protein sequence ID" value="HJG88413.1"/>
    <property type="molecule type" value="Genomic_DNA"/>
</dbReference>
<dbReference type="CDD" id="cd01292">
    <property type="entry name" value="metallo-dependent_hydrolases"/>
    <property type="match status" value="1"/>
</dbReference>
<evidence type="ECO:0000313" key="5">
    <source>
        <dbReference type="Proteomes" id="UP000757103"/>
    </source>
</evidence>
<feature type="domain" description="ABM" evidence="3">
    <location>
        <begin position="361"/>
        <end position="451"/>
    </location>
</feature>
<accession>A0A921MPI6</accession>
<feature type="signal peptide" evidence="2">
    <location>
        <begin position="1"/>
        <end position="19"/>
    </location>
</feature>
<gene>
    <name evidence="4" type="ORF">K8U91_02900</name>
</gene>
<evidence type="ECO:0000256" key="1">
    <source>
        <dbReference type="ARBA" id="ARBA00023239"/>
    </source>
</evidence>
<reference evidence="4" key="1">
    <citation type="journal article" date="2021" name="PeerJ">
        <title>Extensive microbial diversity within the chicken gut microbiome revealed by metagenomics and culture.</title>
        <authorList>
            <person name="Gilroy R."/>
            <person name="Ravi A."/>
            <person name="Getino M."/>
            <person name="Pursley I."/>
            <person name="Horton D.L."/>
            <person name="Alikhan N.F."/>
            <person name="Baker D."/>
            <person name="Gharbi K."/>
            <person name="Hall N."/>
            <person name="Watson M."/>
            <person name="Adriaenssens E.M."/>
            <person name="Foster-Nyarko E."/>
            <person name="Jarju S."/>
            <person name="Secka A."/>
            <person name="Antonio M."/>
            <person name="Oren A."/>
            <person name="Chaudhuri R.R."/>
            <person name="La Ragione R."/>
            <person name="Hildebrand F."/>
            <person name="Pallen M.J."/>
        </authorList>
    </citation>
    <scope>NUCLEOTIDE SEQUENCE</scope>
    <source>
        <strain evidence="4">CHK121-7720</strain>
    </source>
</reference>
<dbReference type="GO" id="GO:0005737">
    <property type="term" value="C:cytoplasm"/>
    <property type="evidence" value="ECO:0007669"/>
    <property type="project" value="TreeGrafter"/>
</dbReference>
<dbReference type="Pfam" id="PF03992">
    <property type="entry name" value="ABM"/>
    <property type="match status" value="1"/>
</dbReference>
<dbReference type="SUPFAM" id="SSF51556">
    <property type="entry name" value="Metallo-dependent hydrolases"/>
    <property type="match status" value="1"/>
</dbReference>
<feature type="chain" id="PRO_5037870014" evidence="2">
    <location>
        <begin position="20"/>
        <end position="469"/>
    </location>
</feature>
<dbReference type="PANTHER" id="PTHR21240:SF28">
    <property type="entry name" value="ISO-OROTATE DECARBOXYLASE (EUROFUNG)"/>
    <property type="match status" value="1"/>
</dbReference>
<protein>
    <submittedName>
        <fullName evidence="4">Amidohydrolase family protein</fullName>
    </submittedName>
</protein>
<name>A0A921MPI6_9BACT</name>
<evidence type="ECO:0000313" key="4">
    <source>
        <dbReference type="EMBL" id="HJG88413.1"/>
    </source>
</evidence>
<keyword evidence="2" id="KW-0732">Signal</keyword>
<dbReference type="GO" id="GO:0016831">
    <property type="term" value="F:carboxy-lyase activity"/>
    <property type="evidence" value="ECO:0007669"/>
    <property type="project" value="InterPro"/>
</dbReference>
<dbReference type="AlphaFoldDB" id="A0A921MPI6"/>
<dbReference type="PANTHER" id="PTHR21240">
    <property type="entry name" value="2-AMINO-3-CARBOXYLMUCONATE-6-SEMIALDEHYDE DECARBOXYLASE"/>
    <property type="match status" value="1"/>
</dbReference>
<dbReference type="Pfam" id="PF04909">
    <property type="entry name" value="Amidohydro_2"/>
    <property type="match status" value="1"/>
</dbReference>
<dbReference type="InterPro" id="IPR032465">
    <property type="entry name" value="ACMSD"/>
</dbReference>
<dbReference type="GO" id="GO:0019748">
    <property type="term" value="P:secondary metabolic process"/>
    <property type="evidence" value="ECO:0007669"/>
    <property type="project" value="TreeGrafter"/>
</dbReference>
<evidence type="ECO:0000256" key="2">
    <source>
        <dbReference type="SAM" id="SignalP"/>
    </source>
</evidence>
<dbReference type="InterPro" id="IPR006680">
    <property type="entry name" value="Amidohydro-rel"/>
</dbReference>
<dbReference type="GO" id="GO:0016787">
    <property type="term" value="F:hydrolase activity"/>
    <property type="evidence" value="ECO:0007669"/>
    <property type="project" value="InterPro"/>
</dbReference>
<comment type="caution">
    <text evidence="4">The sequence shown here is derived from an EMBL/GenBank/DDBJ whole genome shotgun (WGS) entry which is preliminary data.</text>
</comment>
<dbReference type="InterPro" id="IPR007138">
    <property type="entry name" value="ABM_dom"/>
</dbReference>
<organism evidence="4 5">
    <name type="scientific">Barnesiella viscericola</name>
    <dbReference type="NCBI Taxonomy" id="397865"/>
    <lineage>
        <taxon>Bacteria</taxon>
        <taxon>Pseudomonadati</taxon>
        <taxon>Bacteroidota</taxon>
        <taxon>Bacteroidia</taxon>
        <taxon>Bacteroidales</taxon>
        <taxon>Barnesiellaceae</taxon>
        <taxon>Barnesiella</taxon>
    </lineage>
</organism>
<evidence type="ECO:0000259" key="3">
    <source>
        <dbReference type="PROSITE" id="PS51725"/>
    </source>
</evidence>
<sequence length="469" mass="52044">MKPLLLVCLMAVSSGVGHARQIVDVHSHNIFPFYREVIERHGAEMEEGFPLPAWEVDSHRAFMDSAGIGCTILSMPAPQPWFGDRDECRRGVRQYNDSCARLKAACPERFRFCASLPLPDVDAAIAEAVYALDTLGADGVKLATNSRGQYLGDEALDPLMEVLNRRKAVVVIHPHKPVPGNERLMEVLPLAAYEYPAETTRALMNMLARNLLVRYPDVKVVVPHGGSFLPLAIPRLKALVPVLQARGLMGEVDIEANLSRLYYDLAGVTSPAVIRTLLSITAPDHIMYGSDYPYQSAELLTRNLHRLEAALVADKELSAYVDDFLWKNAARLFSLPVDSQFVASPANQPPTAVPGTDSGMLVRISEIEIYPRYLDAYLAAALEVGATSVREEPGVIAIYPMIQQRDSCQVRILEIYASGEAYRHHLTTPHFKTYKQGTLHMVKSLDLVDMIPMNPSAMPEIFLKMKPEK</sequence>
<dbReference type="SUPFAM" id="SSF54909">
    <property type="entry name" value="Dimeric alpha+beta barrel"/>
    <property type="match status" value="1"/>
</dbReference>
<dbReference type="Gene3D" id="3.30.70.100">
    <property type="match status" value="1"/>
</dbReference>
<dbReference type="Proteomes" id="UP000757103">
    <property type="component" value="Unassembled WGS sequence"/>
</dbReference>
<proteinExistence type="predicted"/>
<keyword evidence="1" id="KW-0456">Lyase</keyword>
<dbReference type="RefSeq" id="WP_273305461.1">
    <property type="nucleotide sequence ID" value="NZ_DYUD01000011.1"/>
</dbReference>
<dbReference type="InterPro" id="IPR011008">
    <property type="entry name" value="Dimeric_a/b-barrel"/>
</dbReference>